<dbReference type="GO" id="GO:0043123">
    <property type="term" value="P:positive regulation of canonical NF-kappaB signal transduction"/>
    <property type="evidence" value="ECO:0007669"/>
    <property type="project" value="TreeGrafter"/>
</dbReference>
<dbReference type="EMBL" id="BFAA01000574">
    <property type="protein sequence ID" value="GCB73041.1"/>
    <property type="molecule type" value="Genomic_DNA"/>
</dbReference>
<dbReference type="SMART" id="SM01394">
    <property type="entry name" value="S_100"/>
    <property type="match status" value="1"/>
</dbReference>
<evidence type="ECO:0000256" key="1">
    <source>
        <dbReference type="ARBA" id="ARBA00007323"/>
    </source>
</evidence>
<evidence type="ECO:0000313" key="3">
    <source>
        <dbReference type="EMBL" id="GCB73041.1"/>
    </source>
</evidence>
<dbReference type="OrthoDB" id="26525at2759"/>
<dbReference type="STRING" id="75743.A0A401PIX0"/>
<dbReference type="SMART" id="SM00054">
    <property type="entry name" value="EFh"/>
    <property type="match status" value="1"/>
</dbReference>
<dbReference type="GO" id="GO:0008284">
    <property type="term" value="P:positive regulation of cell population proliferation"/>
    <property type="evidence" value="ECO:0007669"/>
    <property type="project" value="TreeGrafter"/>
</dbReference>
<dbReference type="InterPro" id="IPR013787">
    <property type="entry name" value="S100_Ca-bd_sub"/>
</dbReference>
<sequence>MSDLENALIAIIKVFHKYTKCKRDKLKKAQLKALVNNELSQFIENIKDQETLDTLMLDLDENGDMEIDFQEFVTFVAMITSACHSFFAPQQ</sequence>
<dbReference type="AlphaFoldDB" id="A0A401PIX0"/>
<dbReference type="GO" id="GO:0044548">
    <property type="term" value="F:S100 protein binding"/>
    <property type="evidence" value="ECO:0007669"/>
    <property type="project" value="TreeGrafter"/>
</dbReference>
<organism evidence="3 4">
    <name type="scientific">Scyliorhinus torazame</name>
    <name type="common">Cloudy catshark</name>
    <name type="synonym">Catulus torazame</name>
    <dbReference type="NCBI Taxonomy" id="75743"/>
    <lineage>
        <taxon>Eukaryota</taxon>
        <taxon>Metazoa</taxon>
        <taxon>Chordata</taxon>
        <taxon>Craniata</taxon>
        <taxon>Vertebrata</taxon>
        <taxon>Chondrichthyes</taxon>
        <taxon>Elasmobranchii</taxon>
        <taxon>Galeomorphii</taxon>
        <taxon>Galeoidea</taxon>
        <taxon>Carcharhiniformes</taxon>
        <taxon>Scyliorhinidae</taxon>
        <taxon>Scyliorhinus</taxon>
    </lineage>
</organism>
<dbReference type="InterPro" id="IPR001751">
    <property type="entry name" value="S100/CaBP7/8-like_CS"/>
</dbReference>
<dbReference type="InterPro" id="IPR002048">
    <property type="entry name" value="EF_hand_dom"/>
</dbReference>
<feature type="domain" description="EF-hand" evidence="2">
    <location>
        <begin position="47"/>
        <end position="82"/>
    </location>
</feature>
<accession>A0A401PIX0</accession>
<evidence type="ECO:0000313" key="4">
    <source>
        <dbReference type="Proteomes" id="UP000288216"/>
    </source>
</evidence>
<dbReference type="Proteomes" id="UP000288216">
    <property type="component" value="Unassembled WGS sequence"/>
</dbReference>
<dbReference type="SUPFAM" id="SSF47473">
    <property type="entry name" value="EF-hand"/>
    <property type="match status" value="1"/>
</dbReference>
<protein>
    <recommendedName>
        <fullName evidence="2">EF-hand domain-containing protein</fullName>
    </recommendedName>
</protein>
<dbReference type="PROSITE" id="PS50222">
    <property type="entry name" value="EF_HAND_2"/>
    <property type="match status" value="1"/>
</dbReference>
<gene>
    <name evidence="3" type="ORF">scyTo_0002314</name>
</gene>
<name>A0A401PIX0_SCYTO</name>
<dbReference type="GO" id="GO:0005509">
    <property type="term" value="F:calcium ion binding"/>
    <property type="evidence" value="ECO:0007669"/>
    <property type="project" value="InterPro"/>
</dbReference>
<dbReference type="GO" id="GO:0005737">
    <property type="term" value="C:cytoplasm"/>
    <property type="evidence" value="ECO:0007669"/>
    <property type="project" value="TreeGrafter"/>
</dbReference>
<comment type="similarity">
    <text evidence="1">Belongs to the S-100 family.</text>
</comment>
<dbReference type="GO" id="GO:0005615">
    <property type="term" value="C:extracellular space"/>
    <property type="evidence" value="ECO:0007669"/>
    <property type="project" value="TreeGrafter"/>
</dbReference>
<dbReference type="Gene3D" id="1.10.238.10">
    <property type="entry name" value="EF-hand"/>
    <property type="match status" value="1"/>
</dbReference>
<dbReference type="PANTHER" id="PTHR11639:SF134">
    <property type="entry name" value="PROTEIN S100-A1-RELATED"/>
    <property type="match status" value="1"/>
</dbReference>
<reference evidence="3 4" key="1">
    <citation type="journal article" date="2018" name="Nat. Ecol. Evol.">
        <title>Shark genomes provide insights into elasmobranch evolution and the origin of vertebrates.</title>
        <authorList>
            <person name="Hara Y"/>
            <person name="Yamaguchi K"/>
            <person name="Onimaru K"/>
            <person name="Kadota M"/>
            <person name="Koyanagi M"/>
            <person name="Keeley SD"/>
            <person name="Tatsumi K"/>
            <person name="Tanaka K"/>
            <person name="Motone F"/>
            <person name="Kageyama Y"/>
            <person name="Nozu R"/>
            <person name="Adachi N"/>
            <person name="Nishimura O"/>
            <person name="Nakagawa R"/>
            <person name="Tanegashima C"/>
            <person name="Kiyatake I"/>
            <person name="Matsumoto R"/>
            <person name="Murakumo K"/>
            <person name="Nishida K"/>
            <person name="Terakita A"/>
            <person name="Kuratani S"/>
            <person name="Sato K"/>
            <person name="Hyodo S Kuraku.S."/>
        </authorList>
    </citation>
    <scope>NUCLEOTIDE SEQUENCE [LARGE SCALE GENOMIC DNA]</scope>
</reference>
<proteinExistence type="inferred from homology"/>
<dbReference type="GO" id="GO:0005634">
    <property type="term" value="C:nucleus"/>
    <property type="evidence" value="ECO:0007669"/>
    <property type="project" value="TreeGrafter"/>
</dbReference>
<dbReference type="Pfam" id="PF01023">
    <property type="entry name" value="S_100"/>
    <property type="match status" value="1"/>
</dbReference>
<keyword evidence="4" id="KW-1185">Reference proteome</keyword>
<evidence type="ECO:0000259" key="2">
    <source>
        <dbReference type="PROSITE" id="PS50222"/>
    </source>
</evidence>
<dbReference type="GO" id="GO:0048306">
    <property type="term" value="F:calcium-dependent protein binding"/>
    <property type="evidence" value="ECO:0007669"/>
    <property type="project" value="TreeGrafter"/>
</dbReference>
<dbReference type="InterPro" id="IPR011992">
    <property type="entry name" value="EF-hand-dom_pair"/>
</dbReference>
<dbReference type="PANTHER" id="PTHR11639">
    <property type="entry name" value="S100 CALCIUM-BINDING PROTEIN"/>
    <property type="match status" value="1"/>
</dbReference>
<dbReference type="PROSITE" id="PS00303">
    <property type="entry name" value="S100_CABP"/>
    <property type="match status" value="1"/>
</dbReference>
<comment type="caution">
    <text evidence="3">The sequence shown here is derived from an EMBL/GenBank/DDBJ whole genome shotgun (WGS) entry which is preliminary data.</text>
</comment>
<dbReference type="OMA" id="MVTSACQ"/>
<dbReference type="GO" id="GO:0050786">
    <property type="term" value="F:RAGE receptor binding"/>
    <property type="evidence" value="ECO:0007669"/>
    <property type="project" value="TreeGrafter"/>
</dbReference>